<keyword evidence="4" id="KW-0507">mRNA processing</keyword>
<dbReference type="Gene3D" id="4.10.1000.10">
    <property type="entry name" value="Zinc finger, CCCH-type"/>
    <property type="match status" value="1"/>
</dbReference>
<evidence type="ECO:0000256" key="11">
    <source>
        <dbReference type="ARBA" id="ARBA00023002"/>
    </source>
</evidence>
<evidence type="ECO:0000313" key="23">
    <source>
        <dbReference type="RefSeq" id="XP_022136050.1"/>
    </source>
</evidence>
<keyword evidence="2 19" id="KW-0285">Flavoprotein</keyword>
<dbReference type="PROSITE" id="PS01136">
    <property type="entry name" value="UPF0034"/>
    <property type="match status" value="1"/>
</dbReference>
<dbReference type="SMART" id="SM00356">
    <property type="entry name" value="ZnF_C3H1"/>
    <property type="match status" value="2"/>
</dbReference>
<evidence type="ECO:0000256" key="2">
    <source>
        <dbReference type="ARBA" id="ARBA00022630"/>
    </source>
</evidence>
<keyword evidence="5 19" id="KW-0819">tRNA processing</keyword>
<dbReference type="GO" id="GO:0050660">
    <property type="term" value="F:flavin adenine dinucleotide binding"/>
    <property type="evidence" value="ECO:0007669"/>
    <property type="project" value="UniProtKB-UniRule"/>
</dbReference>
<dbReference type="SUPFAM" id="SSF51395">
    <property type="entry name" value="FMN-linked oxidoreductases"/>
    <property type="match status" value="1"/>
</dbReference>
<accession>A0A6J1C2S3</accession>
<keyword evidence="6 18" id="KW-0479">Metal-binding</keyword>
<keyword evidence="11 19" id="KW-0560">Oxidoreductase</keyword>
<keyword evidence="7" id="KW-0677">Repeat</keyword>
<evidence type="ECO:0000256" key="8">
    <source>
        <dbReference type="ARBA" id="ARBA00022771"/>
    </source>
</evidence>
<keyword evidence="3 19" id="KW-0288">FMN</keyword>
<reference evidence="23" key="1">
    <citation type="submission" date="2025-08" db="UniProtKB">
        <authorList>
            <consortium name="RefSeq"/>
        </authorList>
    </citation>
    <scope>IDENTIFICATION</scope>
    <source>
        <strain evidence="23">OHB3-1</strain>
    </source>
</reference>
<evidence type="ECO:0000256" key="15">
    <source>
        <dbReference type="ARBA" id="ARBA00048342"/>
    </source>
</evidence>
<dbReference type="GO" id="GO:0008270">
    <property type="term" value="F:zinc ion binding"/>
    <property type="evidence" value="ECO:0007669"/>
    <property type="project" value="UniProtKB-KW"/>
</dbReference>
<comment type="catalytic activity">
    <reaction evidence="15">
        <text>a 5,6-dihydrouridine in mRNA + NAD(+) = a uridine in mRNA + NADH + H(+)</text>
        <dbReference type="Rhea" id="RHEA:69851"/>
        <dbReference type="Rhea" id="RHEA-COMP:14658"/>
        <dbReference type="Rhea" id="RHEA-COMP:17789"/>
        <dbReference type="ChEBI" id="CHEBI:15378"/>
        <dbReference type="ChEBI" id="CHEBI:57540"/>
        <dbReference type="ChEBI" id="CHEBI:57945"/>
        <dbReference type="ChEBI" id="CHEBI:65315"/>
        <dbReference type="ChEBI" id="CHEBI:74443"/>
    </reaction>
    <physiologicalReaction direction="right-to-left" evidence="15">
        <dbReference type="Rhea" id="RHEA:69853"/>
    </physiologicalReaction>
</comment>
<evidence type="ECO:0000256" key="4">
    <source>
        <dbReference type="ARBA" id="ARBA00022664"/>
    </source>
</evidence>
<dbReference type="OrthoDB" id="259935at2759"/>
<evidence type="ECO:0000256" key="10">
    <source>
        <dbReference type="ARBA" id="ARBA00022857"/>
    </source>
</evidence>
<dbReference type="RefSeq" id="XP_022136050.1">
    <property type="nucleotide sequence ID" value="XM_022280358.1"/>
</dbReference>
<comment type="similarity">
    <text evidence="19">Belongs to the dus family. Dus3 subfamily.</text>
</comment>
<protein>
    <recommendedName>
        <fullName evidence="19">tRNA-dihydrouridine(47) synthase [NAD(P)(+)]</fullName>
        <ecNumber evidence="19">1.3.1.-</ecNumber>
    </recommendedName>
    <alternativeName>
        <fullName evidence="19">tRNA-dihydrouridine synthase 3</fullName>
    </alternativeName>
</protein>
<dbReference type="AlphaFoldDB" id="A0A6J1C2S3"/>
<dbReference type="InterPro" id="IPR000571">
    <property type="entry name" value="Znf_CCCH"/>
</dbReference>
<dbReference type="InterPro" id="IPR035587">
    <property type="entry name" value="DUS-like_FMN-bd"/>
</dbReference>
<dbReference type="Gene3D" id="3.20.20.70">
    <property type="entry name" value="Aldolase class I"/>
    <property type="match status" value="1"/>
</dbReference>
<comment type="function">
    <text evidence="13">Catalyzes the synthesis of dihydrouridine, a modified base found in the D-loop of most tRNAs. Specifically modifies U47 in cytoplasmic tRNAs. Catalyzes the synthesis of dihydrouridine in some mRNAs, thereby affecting their translation.</text>
</comment>
<keyword evidence="9 18" id="KW-0862">Zinc</keyword>
<evidence type="ECO:0000256" key="16">
    <source>
        <dbReference type="ARBA" id="ARBA00049447"/>
    </source>
</evidence>
<evidence type="ECO:0000256" key="3">
    <source>
        <dbReference type="ARBA" id="ARBA00022643"/>
    </source>
</evidence>
<evidence type="ECO:0000256" key="7">
    <source>
        <dbReference type="ARBA" id="ARBA00022737"/>
    </source>
</evidence>
<dbReference type="GO" id="GO:0006397">
    <property type="term" value="P:mRNA processing"/>
    <property type="evidence" value="ECO:0007669"/>
    <property type="project" value="UniProtKB-KW"/>
</dbReference>
<comment type="cofactor">
    <cofactor evidence="1 19">
        <name>FMN</name>
        <dbReference type="ChEBI" id="CHEBI:58210"/>
    </cofactor>
</comment>
<dbReference type="EC" id="1.3.1.-" evidence="19"/>
<dbReference type="PROSITE" id="PS50103">
    <property type="entry name" value="ZF_C3H1"/>
    <property type="match status" value="1"/>
</dbReference>
<evidence type="ECO:0000256" key="14">
    <source>
        <dbReference type="ARBA" id="ARBA00048266"/>
    </source>
</evidence>
<comment type="catalytic activity">
    <reaction evidence="17">
        <text>5,6-dihydrouridine(47) in tRNA + NADP(+) = uridine(47) in tRNA + NADPH + H(+)</text>
        <dbReference type="Rhea" id="RHEA:53360"/>
        <dbReference type="Rhea" id="RHEA-COMP:13539"/>
        <dbReference type="Rhea" id="RHEA-COMP:13540"/>
        <dbReference type="ChEBI" id="CHEBI:15378"/>
        <dbReference type="ChEBI" id="CHEBI:57783"/>
        <dbReference type="ChEBI" id="CHEBI:58349"/>
        <dbReference type="ChEBI" id="CHEBI:65315"/>
        <dbReference type="ChEBI" id="CHEBI:74443"/>
        <dbReference type="EC" id="1.3.1.89"/>
    </reaction>
    <physiologicalReaction direction="right-to-left" evidence="17">
        <dbReference type="Rhea" id="RHEA:53362"/>
    </physiologicalReaction>
</comment>
<dbReference type="KEGG" id="mcha:111007837"/>
<feature type="compositionally biased region" description="Polar residues" evidence="20">
    <location>
        <begin position="10"/>
        <end position="19"/>
    </location>
</feature>
<dbReference type="GeneID" id="111007837"/>
<comment type="catalytic activity">
    <reaction evidence="14">
        <text>5,6-dihydrouridine(47) in tRNA + NAD(+) = uridine(47) in tRNA + NADH + H(+)</text>
        <dbReference type="Rhea" id="RHEA:53364"/>
        <dbReference type="Rhea" id="RHEA-COMP:13539"/>
        <dbReference type="Rhea" id="RHEA-COMP:13540"/>
        <dbReference type="ChEBI" id="CHEBI:15378"/>
        <dbReference type="ChEBI" id="CHEBI:57540"/>
        <dbReference type="ChEBI" id="CHEBI:57945"/>
        <dbReference type="ChEBI" id="CHEBI:65315"/>
        <dbReference type="ChEBI" id="CHEBI:74443"/>
        <dbReference type="EC" id="1.3.1.89"/>
    </reaction>
    <physiologicalReaction direction="right-to-left" evidence="14">
        <dbReference type="Rhea" id="RHEA:53366"/>
    </physiologicalReaction>
</comment>
<dbReference type="FunFam" id="4.10.1000.10:FF:000029">
    <property type="entry name" value="tRNA-dihydrouridine(47) synthase [NAD(P)(+)]"/>
    <property type="match status" value="1"/>
</dbReference>
<evidence type="ECO:0000256" key="12">
    <source>
        <dbReference type="ARBA" id="ARBA00023027"/>
    </source>
</evidence>
<evidence type="ECO:0000259" key="21">
    <source>
        <dbReference type="PROSITE" id="PS50103"/>
    </source>
</evidence>
<keyword evidence="10" id="KW-0521">NADP</keyword>
<evidence type="ECO:0000256" key="6">
    <source>
        <dbReference type="ARBA" id="ARBA00022723"/>
    </source>
</evidence>
<evidence type="ECO:0000256" key="20">
    <source>
        <dbReference type="SAM" id="MobiDB-lite"/>
    </source>
</evidence>
<evidence type="ECO:0000256" key="9">
    <source>
        <dbReference type="ARBA" id="ARBA00022833"/>
    </source>
</evidence>
<feature type="region of interest" description="Disordered" evidence="20">
    <location>
        <begin position="259"/>
        <end position="286"/>
    </location>
</feature>
<keyword evidence="12" id="KW-0520">NAD</keyword>
<feature type="zinc finger region" description="C3H1-type" evidence="18">
    <location>
        <begin position="91"/>
        <end position="122"/>
    </location>
</feature>
<dbReference type="CDD" id="cd02801">
    <property type="entry name" value="DUS_like_FMN"/>
    <property type="match status" value="1"/>
</dbReference>
<sequence>MEDSVPAEPTPQSASNGAQLTPEELVAKAIAPVKPHYLRPPPVRSSSCNNAKDAAPSTAKNDDADKAPPSSLVKEKKSKRQLKRERRQEQKSTRHLCPEIAKTGDVSSCRYSDKCRFSHDIEAFKSQKPADLNGECPFSSAEQLCPYGLACRFAGTHKEGVPAGSSINLKKSSEMNGLNKDVQKLLWKNKMKFPKADSKLKELGLSGHGKSKLRVKEDKEDVVSNDSVVPDRTCCSKVNDDSDDDLEIVVEVSEENGLKEGTFSSDESRPLKKPKSMTSENFRSDQIDNGGACMAEKAFGESDTQIESEVMNDSVILDTDASLKPHPREKKLIDFRDKLYLAPLTTVGNLPFRRVCKVLGADVTCGEMAMCTNLLQGQASEWALLRRHSSEDLFGVQICGAYPDTVSRAVELIDKECVLDFIDINMGCPIDIVVNKGAGSALLTKPMRMKSVVEVASGIVDTPITIKVRTGYFEGKNRIDSLIADIGNWGASAVTIHGRTRQQRYSKLADWEYIHRCSTLAPDSLQVIGNGDVFSYLDWHRHKDECPKLATCMIARGALIKPWLFTEIKEQRNWDITSGERLNILKDFVHFGLEHWGSDTKGVETTRHFLLEWLSYTCRYIPVGLLDVVPQRLNWRPPSYFGRDDLETLMASDSAADWIKISEMLLGKVPDGFSFAPKHKSNAYDRAENG</sequence>
<evidence type="ECO:0000313" key="22">
    <source>
        <dbReference type="Proteomes" id="UP000504603"/>
    </source>
</evidence>
<dbReference type="InterPro" id="IPR018517">
    <property type="entry name" value="tRNA_hU_synthase_CS"/>
</dbReference>
<dbReference type="GO" id="GO:0003723">
    <property type="term" value="F:RNA binding"/>
    <property type="evidence" value="ECO:0007669"/>
    <property type="project" value="TreeGrafter"/>
</dbReference>
<evidence type="ECO:0000256" key="18">
    <source>
        <dbReference type="PROSITE-ProRule" id="PRU00723"/>
    </source>
</evidence>
<dbReference type="InterPro" id="IPR013785">
    <property type="entry name" value="Aldolase_TIM"/>
</dbReference>
<dbReference type="Pfam" id="PF01207">
    <property type="entry name" value="Dus"/>
    <property type="match status" value="1"/>
</dbReference>
<keyword evidence="22" id="KW-1185">Reference proteome</keyword>
<dbReference type="PANTHER" id="PTHR45846:SF1">
    <property type="entry name" value="TRNA-DIHYDROURIDINE(47) SYNTHASE [NAD(P)(+)]-LIKE"/>
    <property type="match status" value="1"/>
</dbReference>
<evidence type="ECO:0000256" key="1">
    <source>
        <dbReference type="ARBA" id="ARBA00001917"/>
    </source>
</evidence>
<feature type="region of interest" description="Disordered" evidence="20">
    <location>
        <begin position="1"/>
        <end position="96"/>
    </location>
</feature>
<gene>
    <name evidence="23" type="primary">LOC111007837</name>
</gene>
<dbReference type="GO" id="GO:0102265">
    <property type="term" value="F:tRNA-dihydrouridine47 synthase activity"/>
    <property type="evidence" value="ECO:0007669"/>
    <property type="project" value="UniProtKB-EC"/>
</dbReference>
<evidence type="ECO:0000256" key="17">
    <source>
        <dbReference type="ARBA" id="ARBA00049513"/>
    </source>
</evidence>
<feature type="domain" description="C3H1-type" evidence="21">
    <location>
        <begin position="91"/>
        <end position="122"/>
    </location>
</feature>
<evidence type="ECO:0000256" key="19">
    <source>
        <dbReference type="RuleBase" id="RU291113"/>
    </source>
</evidence>
<organism evidence="22 23">
    <name type="scientific">Momordica charantia</name>
    <name type="common">Bitter gourd</name>
    <name type="synonym">Balsam pear</name>
    <dbReference type="NCBI Taxonomy" id="3673"/>
    <lineage>
        <taxon>Eukaryota</taxon>
        <taxon>Viridiplantae</taxon>
        <taxon>Streptophyta</taxon>
        <taxon>Embryophyta</taxon>
        <taxon>Tracheophyta</taxon>
        <taxon>Spermatophyta</taxon>
        <taxon>Magnoliopsida</taxon>
        <taxon>eudicotyledons</taxon>
        <taxon>Gunneridae</taxon>
        <taxon>Pentapetalae</taxon>
        <taxon>rosids</taxon>
        <taxon>fabids</taxon>
        <taxon>Cucurbitales</taxon>
        <taxon>Cucurbitaceae</taxon>
        <taxon>Momordiceae</taxon>
        <taxon>Momordica</taxon>
    </lineage>
</organism>
<dbReference type="Proteomes" id="UP000504603">
    <property type="component" value="Unplaced"/>
</dbReference>
<comment type="catalytic activity">
    <reaction evidence="16">
        <text>a 5,6-dihydrouridine in mRNA + NADP(+) = a uridine in mRNA + NADPH + H(+)</text>
        <dbReference type="Rhea" id="RHEA:69855"/>
        <dbReference type="Rhea" id="RHEA-COMP:14658"/>
        <dbReference type="Rhea" id="RHEA-COMP:17789"/>
        <dbReference type="ChEBI" id="CHEBI:15378"/>
        <dbReference type="ChEBI" id="CHEBI:57783"/>
        <dbReference type="ChEBI" id="CHEBI:58349"/>
        <dbReference type="ChEBI" id="CHEBI:65315"/>
        <dbReference type="ChEBI" id="CHEBI:74443"/>
    </reaction>
    <physiologicalReaction direction="right-to-left" evidence="16">
        <dbReference type="Rhea" id="RHEA:69857"/>
    </physiologicalReaction>
</comment>
<name>A0A6J1C2S3_MOMCH</name>
<dbReference type="PANTHER" id="PTHR45846">
    <property type="entry name" value="TRNA-DIHYDROURIDINE(47) SYNTHASE [NAD(P)(+)]-LIKE"/>
    <property type="match status" value="1"/>
</dbReference>
<proteinExistence type="inferred from homology"/>
<evidence type="ECO:0000256" key="5">
    <source>
        <dbReference type="ARBA" id="ARBA00022694"/>
    </source>
</evidence>
<feature type="compositionally biased region" description="Basic residues" evidence="20">
    <location>
        <begin position="76"/>
        <end position="85"/>
    </location>
</feature>
<dbReference type="FunFam" id="3.20.20.70:FF:000067">
    <property type="entry name" value="tRNA-dihydrouridine(47) synthase [NAD(P)(+)]"/>
    <property type="match status" value="1"/>
</dbReference>
<keyword evidence="8 18" id="KW-0863">Zinc-finger</keyword>
<evidence type="ECO:0000256" key="13">
    <source>
        <dbReference type="ARBA" id="ARBA00045934"/>
    </source>
</evidence>
<dbReference type="Pfam" id="PF25585">
    <property type="entry name" value="zf-CCCH_DUS3L"/>
    <property type="match status" value="1"/>
</dbReference>